<gene>
    <name evidence="20" type="ORF">NBR_LOCUS10712</name>
</gene>
<evidence type="ECO:0000256" key="18">
    <source>
        <dbReference type="ARBA" id="ARBA00045078"/>
    </source>
</evidence>
<feature type="transmembrane region" description="Helical" evidence="19">
    <location>
        <begin position="170"/>
        <end position="191"/>
    </location>
</feature>
<dbReference type="AlphaFoldDB" id="A0A0N4Y4A5"/>
<feature type="transmembrane region" description="Helical" evidence="19">
    <location>
        <begin position="87"/>
        <end position="109"/>
    </location>
</feature>
<feature type="transmembrane region" description="Helical" evidence="19">
    <location>
        <begin position="55"/>
        <end position="75"/>
    </location>
</feature>
<keyword evidence="14 19" id="KW-0472">Membrane</keyword>
<evidence type="ECO:0000256" key="7">
    <source>
        <dbReference type="ARBA" id="ARBA00022676"/>
    </source>
</evidence>
<dbReference type="EC" id="2.7.8.15" evidence="5"/>
<accession>A0A0N4Y4A5</accession>
<dbReference type="GO" id="GO:0003975">
    <property type="term" value="F:UDP-N-acetylglucosamine-dolichyl-phosphate N-acetylglucosaminephosphotransferase activity"/>
    <property type="evidence" value="ECO:0007669"/>
    <property type="project" value="UniProtKB-EC"/>
</dbReference>
<dbReference type="InterPro" id="IPR000715">
    <property type="entry name" value="Glycosyl_transferase_4"/>
</dbReference>
<evidence type="ECO:0000256" key="9">
    <source>
        <dbReference type="ARBA" id="ARBA00022692"/>
    </source>
</evidence>
<dbReference type="EMBL" id="UYSL01020369">
    <property type="protein sequence ID" value="VDL74301.1"/>
    <property type="molecule type" value="Genomic_DNA"/>
</dbReference>
<evidence type="ECO:0000256" key="10">
    <source>
        <dbReference type="ARBA" id="ARBA00022723"/>
    </source>
</evidence>
<dbReference type="STRING" id="27835.A0A0N4Y4A5"/>
<keyword evidence="12" id="KW-0460">Magnesium</keyword>
<evidence type="ECO:0000256" key="4">
    <source>
        <dbReference type="ARBA" id="ARBA00009317"/>
    </source>
</evidence>
<dbReference type="GO" id="GO:0005789">
    <property type="term" value="C:endoplasmic reticulum membrane"/>
    <property type="evidence" value="ECO:0007669"/>
    <property type="project" value="UniProtKB-SubCell"/>
</dbReference>
<feature type="transmembrane region" description="Helical" evidence="19">
    <location>
        <begin position="279"/>
        <end position="298"/>
    </location>
</feature>
<evidence type="ECO:0000256" key="15">
    <source>
        <dbReference type="ARBA" id="ARBA00029567"/>
    </source>
</evidence>
<dbReference type="PANTHER" id="PTHR10571:SF0">
    <property type="entry name" value="UDP-N-ACETYLGLUCOSAMINE--DOLICHYL-PHOSPHATE N-ACETYLGLUCOSAMINEPHOSPHOTRANSFERASE"/>
    <property type="match status" value="1"/>
</dbReference>
<dbReference type="Proteomes" id="UP000271162">
    <property type="component" value="Unassembled WGS sequence"/>
</dbReference>
<dbReference type="Pfam" id="PF00953">
    <property type="entry name" value="Glycos_transf_4"/>
    <property type="match status" value="1"/>
</dbReference>
<dbReference type="GO" id="GO:0046872">
    <property type="term" value="F:metal ion binding"/>
    <property type="evidence" value="ECO:0007669"/>
    <property type="project" value="UniProtKB-KW"/>
</dbReference>
<dbReference type="PANTHER" id="PTHR10571">
    <property type="entry name" value="UDP-N-ACETYLGLUCOSAMINE--DOLICHYL-PHOSPHATE N-ACETYLGLUCOSAMINEPHOSPHOTRANSFERASE"/>
    <property type="match status" value="1"/>
</dbReference>
<evidence type="ECO:0000256" key="1">
    <source>
        <dbReference type="ARBA" id="ARBA00001946"/>
    </source>
</evidence>
<evidence type="ECO:0000256" key="12">
    <source>
        <dbReference type="ARBA" id="ARBA00022842"/>
    </source>
</evidence>
<keyword evidence="10" id="KW-0479">Metal-binding</keyword>
<dbReference type="GO" id="GO:0016757">
    <property type="term" value="F:glycosyltransferase activity"/>
    <property type="evidence" value="ECO:0007669"/>
    <property type="project" value="UniProtKB-KW"/>
</dbReference>
<dbReference type="InterPro" id="IPR033895">
    <property type="entry name" value="GPT"/>
</dbReference>
<evidence type="ECO:0000256" key="2">
    <source>
        <dbReference type="ARBA" id="ARBA00004477"/>
    </source>
</evidence>
<keyword evidence="7" id="KW-0328">Glycosyltransferase</keyword>
<dbReference type="CDD" id="cd06855">
    <property type="entry name" value="GT_GPT_euk"/>
    <property type="match status" value="1"/>
</dbReference>
<comment type="subcellular location">
    <subcellularLocation>
        <location evidence="2">Endoplasmic reticulum membrane</location>
        <topology evidence="2">Multi-pass membrane protein</topology>
    </subcellularLocation>
</comment>
<dbReference type="UniPathway" id="UPA00378"/>
<evidence type="ECO:0000256" key="14">
    <source>
        <dbReference type="ARBA" id="ARBA00023136"/>
    </source>
</evidence>
<evidence type="ECO:0000313" key="21">
    <source>
        <dbReference type="Proteomes" id="UP000271162"/>
    </source>
</evidence>
<feature type="transmembrane region" description="Helical" evidence="19">
    <location>
        <begin position="6"/>
        <end position="26"/>
    </location>
</feature>
<evidence type="ECO:0000256" key="8">
    <source>
        <dbReference type="ARBA" id="ARBA00022679"/>
    </source>
</evidence>
<comment type="pathway">
    <text evidence="3">Protein modification; protein glycosylation.</text>
</comment>
<keyword evidence="11" id="KW-0256">Endoplasmic reticulum</keyword>
<keyword evidence="21" id="KW-1185">Reference proteome</keyword>
<name>A0A0N4Y4A5_NIPBR</name>
<feature type="transmembrane region" description="Helical" evidence="19">
    <location>
        <begin position="252"/>
        <end position="273"/>
    </location>
</feature>
<dbReference type="WBParaSite" id="NBR_0001071101-mRNA-1">
    <property type="protein sequence ID" value="NBR_0001071101-mRNA-1"/>
    <property type="gene ID" value="NBR_0001071101"/>
</dbReference>
<dbReference type="GO" id="GO:0006488">
    <property type="term" value="P:dolichol-linked oligosaccharide biosynthetic process"/>
    <property type="evidence" value="ECO:0007669"/>
    <property type="project" value="InterPro"/>
</dbReference>
<evidence type="ECO:0000313" key="20">
    <source>
        <dbReference type="EMBL" id="VDL74301.1"/>
    </source>
</evidence>
<feature type="transmembrane region" description="Helical" evidence="19">
    <location>
        <begin position="382"/>
        <end position="405"/>
    </location>
</feature>
<proteinExistence type="inferred from homology"/>
<evidence type="ECO:0000256" key="17">
    <source>
        <dbReference type="ARBA" id="ARBA00044717"/>
    </source>
</evidence>
<keyword evidence="8" id="KW-0808">Transferase</keyword>
<reference evidence="20 21" key="2">
    <citation type="submission" date="2018-11" db="EMBL/GenBank/DDBJ databases">
        <authorList>
            <consortium name="Pathogen Informatics"/>
        </authorList>
    </citation>
    <scope>NUCLEOTIDE SEQUENCE [LARGE SCALE GENOMIC DNA]</scope>
</reference>
<feature type="transmembrane region" description="Helical" evidence="19">
    <location>
        <begin position="198"/>
        <end position="215"/>
    </location>
</feature>
<reference evidence="22" key="1">
    <citation type="submission" date="2017-02" db="UniProtKB">
        <authorList>
            <consortium name="WormBaseParasite"/>
        </authorList>
    </citation>
    <scope>IDENTIFICATION</scope>
</reference>
<comment type="cofactor">
    <cofactor evidence="1">
        <name>Mg(2+)</name>
        <dbReference type="ChEBI" id="CHEBI:18420"/>
    </cofactor>
</comment>
<keyword evidence="13 19" id="KW-1133">Transmembrane helix</keyword>
<sequence length="414" mass="46823">MLTTAIIATVNFGLSIVAYWACRSLIHEYIPIFLQRKMYGNDQCKKSNDPVPEPMGVICAAVYLVIMFLFIPFPFVEWIDSEHTFPYTKFLAFLSALISICTAILLGFADDVLDLKWRHKLVFPTLSSLPILMVYYVSGSSTTVVIPSLVRSLLSSVIGSDVPNSIDISILYYVFMCMVVVFCTNAINILAGVNGLESGQAIVIALSVVVFNVVQINRLDESWDHTLSLYFLLPFLACTWALYMFNKYPARVFVGDTFCYWAGMTLAVVSILGHFSKTMILFLIPQVFNFLYSIPQLFKLVPCPRHRLPRYNAETDKVGMSTAVFKESELKLPGKIALELFSTFGLLWSRRFEKDGVRWMEINNLTILNLVLKFAGPLHESMLTNVLLSIQVACSVVAFLIRFYLSSFLYDVVY</sequence>
<feature type="transmembrane region" description="Helical" evidence="19">
    <location>
        <begin position="227"/>
        <end position="245"/>
    </location>
</feature>
<evidence type="ECO:0000256" key="13">
    <source>
        <dbReference type="ARBA" id="ARBA00022989"/>
    </source>
</evidence>
<evidence type="ECO:0000256" key="3">
    <source>
        <dbReference type="ARBA" id="ARBA00004922"/>
    </source>
</evidence>
<evidence type="ECO:0000256" key="11">
    <source>
        <dbReference type="ARBA" id="ARBA00022824"/>
    </source>
</evidence>
<evidence type="ECO:0000256" key="19">
    <source>
        <dbReference type="SAM" id="Phobius"/>
    </source>
</evidence>
<evidence type="ECO:0000256" key="16">
    <source>
        <dbReference type="ARBA" id="ARBA00033238"/>
    </source>
</evidence>
<protein>
    <recommendedName>
        <fullName evidence="6">UDP-N-acetylglucosamine--dolichyl-phosphate N-acetylglucosaminephosphotransferase</fullName>
        <ecNumber evidence="5">2.7.8.15</ecNumber>
    </recommendedName>
    <alternativeName>
        <fullName evidence="15">GlcNAc-1-P transferase</fullName>
    </alternativeName>
    <alternativeName>
        <fullName evidence="16">N-acetylglucosamine-1-phosphate transferase</fullName>
    </alternativeName>
</protein>
<keyword evidence="9 19" id="KW-0812">Transmembrane</keyword>
<evidence type="ECO:0000313" key="22">
    <source>
        <dbReference type="WBParaSite" id="NBR_0001071101-mRNA-1"/>
    </source>
</evidence>
<dbReference type="OMA" id="LPHFNAR"/>
<feature type="transmembrane region" description="Helical" evidence="19">
    <location>
        <begin position="121"/>
        <end position="150"/>
    </location>
</feature>
<evidence type="ECO:0000256" key="5">
    <source>
        <dbReference type="ARBA" id="ARBA00013225"/>
    </source>
</evidence>
<comment type="catalytic activity">
    <reaction evidence="18">
        <text>a di-trans,poly-cis-dolichyl phosphate + UDP-N-acetyl-alpha-D-glucosamine = an N-acetyl-alpha-D-glucosaminyl-diphospho-di-trans,poly-cis-dolichol + UMP</text>
        <dbReference type="Rhea" id="RHEA:13289"/>
        <dbReference type="Rhea" id="RHEA-COMP:19498"/>
        <dbReference type="Rhea" id="RHEA-COMP:19507"/>
        <dbReference type="ChEBI" id="CHEBI:57683"/>
        <dbReference type="ChEBI" id="CHEBI:57705"/>
        <dbReference type="ChEBI" id="CHEBI:57865"/>
        <dbReference type="ChEBI" id="CHEBI:58427"/>
        <dbReference type="EC" id="2.7.8.15"/>
    </reaction>
    <physiologicalReaction direction="left-to-right" evidence="18">
        <dbReference type="Rhea" id="RHEA:13290"/>
    </physiologicalReaction>
</comment>
<comment type="function">
    <text evidence="17">UDP-N-acetylglucosamine--dolichyl-phosphate N-acetylglucosaminephosphotransferase that operates in the biosynthetic pathway of dolichol-linked oligosaccharides, the glycan precursors employed in protein asparagine (N)-glycosylation. The assembly of dolichol-linked oligosaccharides begins on the cytosolic side of the endoplasmic reticulum membrane and finishes in its lumen. The sequential addition of sugars to dolichol pyrophosphate produces dolichol-linked oligosaccharides containing fourteen sugars, including two GlcNAcs, nine mannoses and three glucoses. Once assembled, the oligosaccharide is transferred from the lipid to nascent proteins by oligosaccharyltransferases. Catalyzes the initial step of dolichol-linked oligosaccharide biosynthesis, transfering GlcNAc-1-P from cytosolic UDP-GlcNAc onto the carrier lipid dolichyl phosphate (P-dolichol), yielding GlcNAc-P-P-dolichol embedded in the cytoplasmic leaflet of the endoplasmic reticulum membrane.</text>
</comment>
<evidence type="ECO:0000256" key="6">
    <source>
        <dbReference type="ARBA" id="ARBA00017659"/>
    </source>
</evidence>
<comment type="similarity">
    <text evidence="4">Belongs to the glycosyltransferase 4 family.</text>
</comment>
<organism evidence="22">
    <name type="scientific">Nippostrongylus brasiliensis</name>
    <name type="common">Rat hookworm</name>
    <dbReference type="NCBI Taxonomy" id="27835"/>
    <lineage>
        <taxon>Eukaryota</taxon>
        <taxon>Metazoa</taxon>
        <taxon>Ecdysozoa</taxon>
        <taxon>Nematoda</taxon>
        <taxon>Chromadorea</taxon>
        <taxon>Rhabditida</taxon>
        <taxon>Rhabditina</taxon>
        <taxon>Rhabditomorpha</taxon>
        <taxon>Strongyloidea</taxon>
        <taxon>Heligmosomidae</taxon>
        <taxon>Nippostrongylus</taxon>
    </lineage>
</organism>